<comment type="catalytic activity">
    <reaction evidence="13">
        <text>methanethiol + O2 + H2O = hydrogen sulfide + formaldehyde + H2O2 + H(+)</text>
        <dbReference type="Rhea" id="RHEA:11812"/>
        <dbReference type="ChEBI" id="CHEBI:15377"/>
        <dbReference type="ChEBI" id="CHEBI:15378"/>
        <dbReference type="ChEBI" id="CHEBI:15379"/>
        <dbReference type="ChEBI" id="CHEBI:16007"/>
        <dbReference type="ChEBI" id="CHEBI:16240"/>
        <dbReference type="ChEBI" id="CHEBI:16842"/>
        <dbReference type="ChEBI" id="CHEBI:29919"/>
        <dbReference type="EC" id="1.8.3.4"/>
    </reaction>
</comment>
<feature type="region of interest" description="Disordered" evidence="14">
    <location>
        <begin position="195"/>
        <end position="220"/>
    </location>
</feature>
<dbReference type="InterPro" id="IPR006600">
    <property type="entry name" value="HTH_CenpB_DNA-bd_dom"/>
</dbReference>
<keyword evidence="13" id="KW-0560">Oxidoreductase</keyword>
<keyword evidence="8" id="KW-0238">DNA-binding</keyword>
<evidence type="ECO:0000256" key="6">
    <source>
        <dbReference type="ARBA" id="ARBA00022833"/>
    </source>
</evidence>
<evidence type="ECO:0000259" key="16">
    <source>
        <dbReference type="PROSITE" id="PS51253"/>
    </source>
</evidence>
<dbReference type="GO" id="GO:0005829">
    <property type="term" value="C:cytosol"/>
    <property type="evidence" value="ECO:0007669"/>
    <property type="project" value="UniProtKB-SubCell"/>
</dbReference>
<evidence type="ECO:0000256" key="13">
    <source>
        <dbReference type="RuleBase" id="RU369071"/>
    </source>
</evidence>
<dbReference type="GO" id="GO:0018549">
    <property type="term" value="F:methanethiol oxidase activity"/>
    <property type="evidence" value="ECO:0007669"/>
    <property type="project" value="UniProtKB-UniRule"/>
</dbReference>
<comment type="pathway">
    <text evidence="13">Organosulfur degradation.</text>
</comment>
<dbReference type="PROSITE" id="PS50157">
    <property type="entry name" value="ZINC_FINGER_C2H2_2"/>
    <property type="match status" value="2"/>
</dbReference>
<keyword evidence="13" id="KW-0007">Acetylation</keyword>
<evidence type="ECO:0000313" key="17">
    <source>
        <dbReference type="EMBL" id="KAK1794950.1"/>
    </source>
</evidence>
<dbReference type="InterPro" id="IPR004875">
    <property type="entry name" value="DDE_SF_endonuclease_dom"/>
</dbReference>
<keyword evidence="13" id="KW-0813">Transport</keyword>
<dbReference type="GO" id="GO:0008430">
    <property type="term" value="F:selenium binding"/>
    <property type="evidence" value="ECO:0007669"/>
    <property type="project" value="UniProtKB-UniRule"/>
</dbReference>
<evidence type="ECO:0000256" key="8">
    <source>
        <dbReference type="ARBA" id="ARBA00023125"/>
    </source>
</evidence>
<dbReference type="InterPro" id="IPR057618">
    <property type="entry name" value="Znf_POGZ/Z280C-D-like"/>
</dbReference>
<dbReference type="Pfam" id="PF03184">
    <property type="entry name" value="DDE_1"/>
    <property type="match status" value="1"/>
</dbReference>
<dbReference type="Pfam" id="PF03221">
    <property type="entry name" value="HTH_Tnp_Tc5"/>
    <property type="match status" value="1"/>
</dbReference>
<keyword evidence="10 13" id="KW-0539">Nucleus</keyword>
<feature type="region of interest" description="Disordered" evidence="14">
    <location>
        <begin position="17"/>
        <end position="49"/>
    </location>
</feature>
<dbReference type="Proteomes" id="UP001239994">
    <property type="component" value="Unassembled WGS sequence"/>
</dbReference>
<feature type="compositionally biased region" description="Polar residues" evidence="14">
    <location>
        <begin position="1813"/>
        <end position="1825"/>
    </location>
</feature>
<organism evidence="17 18">
    <name type="scientific">Electrophorus voltai</name>
    <dbReference type="NCBI Taxonomy" id="2609070"/>
    <lineage>
        <taxon>Eukaryota</taxon>
        <taxon>Metazoa</taxon>
        <taxon>Chordata</taxon>
        <taxon>Craniata</taxon>
        <taxon>Vertebrata</taxon>
        <taxon>Euteleostomi</taxon>
        <taxon>Actinopterygii</taxon>
        <taxon>Neopterygii</taxon>
        <taxon>Teleostei</taxon>
        <taxon>Ostariophysi</taxon>
        <taxon>Gymnotiformes</taxon>
        <taxon>Gymnotoidei</taxon>
        <taxon>Gymnotidae</taxon>
        <taxon>Electrophorus</taxon>
    </lineage>
</organism>
<comment type="function">
    <text evidence="13">Catalyzes the oxidation of methanethiol, an organosulfur compound known to be produced in substantial amounts by gut bacteria. Selenium-binding protein which may be involved in the sensing of reactive xenobiotics in the cytoplasm. May be involved in intra-Golgi protein transport.</text>
</comment>
<sequence length="2291" mass="257672">MEDADLFMECEEEELEPWQQMNQNEPDDSLATVESKTSTGGVPEVETPPVSTSVVISSMPASSNNVNTVPLLASTLPTAIPAGIPKGAPGQQLILTQGAGGLAPVALSQGIPVQNIQSSQSPMGIVLNVQQGQTVRPFTLVQAGTPGIFKPGVGATQIITQQAQMRPTTPVVNQAQAPSSFTAVQFPATLTLHSTVPTSQPRAQPTPSTAGPQPSTPPRVLPVNTATQIVTVKPEGNLDVQNMMSIMKSVTFPAGSPQQAFVVMSNQKTDSACSAAVQAAVPITQSNTVQAASAVLSHVCPRCGAQFKMIEALRGHMCFCCPDMTRTVSTSNIAPAAKPQTVQDKSFSMQIKSESMDVGPEETQSKIVMLVDDFYYGTFEGNRVYVPTDNLKEPISFKCFTCGKKLKNNIRLMNHMKFHMDVEQQTGEVDTHTSCPHCFRQFPTPFRLQCHVESVHSASESTSRCKICEWAFESEPIFLQHMKNTHKPGEMPYVCQVCQYRSSFYCDVHNHFRTWHEDTRYLLCVYCLKVFKNSSSYQLHFSRHQNSTVYNCNKCRLQFLFTKEKVEHKVNHHKTFRKPSQLEGLKAGTKVTIRAYAGQKKIASQMPSKASKDPSERNVNPALHVQASTQKLLVPQSSGTGKKQVRKMYDFLSKFQEHRALLGRHKCVECTFDIPDFANHYPTYVHCSLCPYSTCCSRAYANHMINNHVPGRAHKARSKRTSLSWLRLTCECCSYKTSQGDLMAKHLVQFPSHSYSIFTLKECLETDIEFCQVEEEVEGPQVEGASDVVAKPDWLSMEHWRVPSDGGSVPEFTDSYGPQHFMAKSSDVLDYFQLIFPDSLIDLIVCETNIFAKYQHSIGRGHPTWHPLTNEEAKGFIGLCILMGLQSLPEPEMYWSWEHYHNCCIFYRTMSATRFKQISSHIRMSSMLAEENDHSMNKLSSFQPLLKILEMNMQMTYKPNKYLTIDCALLPAQEKGTYGEKCRNSQPQIWLLCDSKSGYCHKLLILTQQEKNRDLGSLVVPNLMAGLEGKHHQIFISSLLVSVPLMKELEKKSIYCSSSIPAHSPVLPRDVWDQPALESPGSFVQFEYPPLLLTRWKDAKEMVCLSTNAVAGQPDTVWRRSTTKVGELSTISRPLAFKLLQDNMRGVDICKQLLACNQLGGLVLDTNWRQLFWFLVNLSIINSFIVLRETRKGNPPTWLQGGHFSQASYRRRLGYQLAKCAERQALQKQMNKDRFHQQRYEGSKEDTSTFEVVRHRLAKITFRTRRCNPKTGFVEHNRQYLQPILNSSTFGSFPHGSSMDVSATSLEDTSRVEEDLDQEMAPVDLSDSDLEIDDSSQQKALKTEDGYKVSKPTPKPNSTKTTKEREETLSVRQLRILLFALCSGIHKAAKEMDTKPQLIRAWLRDKEKRLNDESLGTYGSGEAVDNLVEWVLVEREQQHPISEKNLFQKASEIHSQTTQSSSFRISYEWAVNFMLRHKLALHSVMSSCQLPRSMEESCLHFIEFVHRQIKMHSIPLSTIGAMDELSVFVDFDVLVESSTTSKETVFRLEGTGKPCINIYLAVLADGTMLPTMLFFKGTPLENISKELPDSVLLEARAEGFSEKEELELWTARVWRQHLRSQNRDKAMLVMDGHHGHMSEDFLSTMSGTKTLPIIIPSGCTSQCQPLEMCVRPVLQKFLLARWSQLAEKGRVAEVKAADLVWQLVAWLEEALAACRRTELIEYSFFFSHVITKQKEDKKEAITQLELMKMLTEATLGTEAADPKPLAEEQSTESNDGVMETMKNALCKESHSKEDVEVAERQIVDEIHVESRTVTESNRTEQQAQEGMNKDLETSTSNCSGCGPGYKSPLDAMNVNYLIILQGPREKIVYLPCIYRNTENRKPDYLATVDVDPKSATYCKVIHRLPMPNMNDELHHSGWNACSSCYGDTSKKRNRLILPSLISSRIYIIDVGTDSRAPRLHKTVEPVEMFWKCGLANPHTSHCLGSGQIMISTLGDPLGNGKGGFVLLDGETFEITGNWELPGEAAPFGYDFWYQPRHNVMMSTEWGAPKVLANGFNPADVKAGHYGQRIHVWDWTTHKCVQTLDLGEEGAIPLEIRFLHDPAAAEGYVGCALQGTVFHFSKTLASKSYRHPKGDWTAERVIKVPTKKVVGWILPEMPSLITDILISLDDRFLYFSNWLHGDIRQYDITDKRNPHMVGQGKRIPGSPQMLQLSLDGKRLYVTTSLYSAWDKQFYPELIKQGSVMLQIDVDTTKGGLKVNENFLVDFGEEPEGPALAHEVRYPGGDCTSDIWL</sequence>
<evidence type="ECO:0000256" key="9">
    <source>
        <dbReference type="ARBA" id="ARBA00023163"/>
    </source>
</evidence>
<keyword evidence="4" id="KW-0677">Repeat</keyword>
<accession>A0AAD8Z9C8</accession>
<dbReference type="GO" id="GO:0015031">
    <property type="term" value="P:protein transport"/>
    <property type="evidence" value="ECO:0007669"/>
    <property type="project" value="UniProtKB-UniRule"/>
</dbReference>
<evidence type="ECO:0000256" key="5">
    <source>
        <dbReference type="ARBA" id="ARBA00022771"/>
    </source>
</evidence>
<dbReference type="PANTHER" id="PTHR23300">
    <property type="entry name" value="METHANETHIOL OXIDASE"/>
    <property type="match status" value="1"/>
</dbReference>
<proteinExistence type="inferred from homology"/>
<dbReference type="PROSITE" id="PS51253">
    <property type="entry name" value="HTH_CENPB"/>
    <property type="match status" value="1"/>
</dbReference>
<feature type="region of interest" description="Disordered" evidence="14">
    <location>
        <begin position="1296"/>
        <end position="1367"/>
    </location>
</feature>
<dbReference type="InterPro" id="IPR008826">
    <property type="entry name" value="Se-bd"/>
</dbReference>
<keyword evidence="7" id="KW-0805">Transcription regulation</keyword>
<feature type="domain" description="C2H2-type" evidence="15">
    <location>
        <begin position="397"/>
        <end position="424"/>
    </location>
</feature>
<feature type="domain" description="C2H2-type" evidence="15">
    <location>
        <begin position="433"/>
        <end position="461"/>
    </location>
</feature>
<evidence type="ECO:0000256" key="14">
    <source>
        <dbReference type="SAM" id="MobiDB-lite"/>
    </source>
</evidence>
<dbReference type="SMART" id="SM00355">
    <property type="entry name" value="ZnF_C2H2"/>
    <property type="match status" value="9"/>
</dbReference>
<evidence type="ECO:0000313" key="18">
    <source>
        <dbReference type="Proteomes" id="UP001239994"/>
    </source>
</evidence>
<dbReference type="SUPFAM" id="SSF46689">
    <property type="entry name" value="Homeodomain-like"/>
    <property type="match status" value="1"/>
</dbReference>
<dbReference type="InterPro" id="IPR029526">
    <property type="entry name" value="PGBD"/>
</dbReference>
<comment type="similarity">
    <text evidence="2 13">Belongs to the selenium-binding protein family.</text>
</comment>
<dbReference type="PANTHER" id="PTHR23300:SF0">
    <property type="entry name" value="METHANETHIOL OXIDASE"/>
    <property type="match status" value="1"/>
</dbReference>
<feature type="compositionally biased region" description="Polar residues" evidence="14">
    <location>
        <begin position="195"/>
        <end position="213"/>
    </location>
</feature>
<evidence type="ECO:0000259" key="15">
    <source>
        <dbReference type="PROSITE" id="PS50157"/>
    </source>
</evidence>
<dbReference type="GO" id="GO:0003677">
    <property type="term" value="F:DNA binding"/>
    <property type="evidence" value="ECO:0007669"/>
    <property type="project" value="UniProtKB-KW"/>
</dbReference>
<dbReference type="Gene3D" id="3.30.160.60">
    <property type="entry name" value="Classic Zinc Finger"/>
    <property type="match status" value="2"/>
</dbReference>
<comment type="caution">
    <text evidence="17">The sequence shown here is derived from an EMBL/GenBank/DDBJ whole genome shotgun (WGS) entry which is preliminary data.</text>
</comment>
<keyword evidence="13" id="KW-0963">Cytoplasm</keyword>
<dbReference type="Pfam" id="PF25429">
    <property type="entry name" value="zf-POGZ"/>
    <property type="match status" value="1"/>
</dbReference>
<protein>
    <recommendedName>
        <fullName evidence="13">Methanethiol oxidase</fullName>
        <shortName evidence="13">MTO</shortName>
        <ecNumber evidence="13">1.8.3.4</ecNumber>
    </recommendedName>
    <alternativeName>
        <fullName evidence="13">Selenium-binding protein 1</fullName>
    </alternativeName>
</protein>
<feature type="compositionally biased region" description="Low complexity" evidence="14">
    <location>
        <begin position="39"/>
        <end position="49"/>
    </location>
</feature>
<reference evidence="17" key="1">
    <citation type="submission" date="2023-03" db="EMBL/GenBank/DDBJ databases">
        <title>Electrophorus voltai genome.</title>
        <authorList>
            <person name="Bian C."/>
        </authorList>
    </citation>
    <scope>NUCLEOTIDE SEQUENCE</scope>
    <source>
        <strain evidence="17">CB-2022</strain>
        <tissue evidence="17">Muscle</tissue>
    </source>
</reference>
<dbReference type="GO" id="GO:0005634">
    <property type="term" value="C:nucleus"/>
    <property type="evidence" value="ECO:0007669"/>
    <property type="project" value="UniProtKB-SubCell"/>
</dbReference>
<keyword evidence="11 13" id="KW-0711">Selenium</keyword>
<dbReference type="SMART" id="SM00674">
    <property type="entry name" value="CENPB"/>
    <property type="match status" value="1"/>
</dbReference>
<evidence type="ECO:0000256" key="1">
    <source>
        <dbReference type="ARBA" id="ARBA00003729"/>
    </source>
</evidence>
<evidence type="ECO:0000256" key="10">
    <source>
        <dbReference type="ARBA" id="ARBA00023242"/>
    </source>
</evidence>
<dbReference type="SUPFAM" id="SSF75011">
    <property type="entry name" value="3-carboxy-cis,cis-mucoante lactonizing enzyme"/>
    <property type="match status" value="1"/>
</dbReference>
<gene>
    <name evidence="17" type="ORF">P4O66_010140</name>
</gene>
<comment type="subcellular location">
    <subcellularLocation>
        <location evidence="13">Nucleus</location>
    </subcellularLocation>
    <subcellularLocation>
        <location evidence="13">Cytoplasm</location>
        <location evidence="13">Cytosol</location>
    </subcellularLocation>
    <subcellularLocation>
        <location evidence="13">Membrane</location>
        <topology evidence="13">Peripheral membrane protein</topology>
    </subcellularLocation>
    <text evidence="13">May associate with Golgi membrane. May associate with the membrane of autophagosomes.</text>
</comment>
<evidence type="ECO:0000256" key="11">
    <source>
        <dbReference type="ARBA" id="ARBA00023266"/>
    </source>
</evidence>
<evidence type="ECO:0000256" key="3">
    <source>
        <dbReference type="ARBA" id="ARBA00022723"/>
    </source>
</evidence>
<dbReference type="EC" id="1.8.3.4" evidence="13"/>
<keyword evidence="9" id="KW-0804">Transcription</keyword>
<keyword evidence="5 12" id="KW-0863">Zinc-finger</keyword>
<keyword evidence="13" id="KW-0653">Protein transport</keyword>
<comment type="function">
    <text evidence="1">May function as a transcription factor.</text>
</comment>
<keyword evidence="18" id="KW-1185">Reference proteome</keyword>
<keyword evidence="6" id="KW-0862">Zinc</keyword>
<dbReference type="Gene3D" id="1.10.10.60">
    <property type="entry name" value="Homeodomain-like"/>
    <property type="match status" value="1"/>
</dbReference>
<evidence type="ECO:0000256" key="2">
    <source>
        <dbReference type="ARBA" id="ARBA00005606"/>
    </source>
</evidence>
<evidence type="ECO:0000256" key="4">
    <source>
        <dbReference type="ARBA" id="ARBA00022737"/>
    </source>
</evidence>
<dbReference type="InterPro" id="IPR013087">
    <property type="entry name" value="Znf_C2H2_type"/>
</dbReference>
<feature type="compositionally biased region" description="Low complexity" evidence="14">
    <location>
        <begin position="1350"/>
        <end position="1360"/>
    </location>
</feature>
<feature type="domain" description="HTH CENPB-type" evidence="16">
    <location>
        <begin position="1411"/>
        <end position="1483"/>
    </location>
</feature>
<dbReference type="PROSITE" id="PS00028">
    <property type="entry name" value="ZINC_FINGER_C2H2_1"/>
    <property type="match status" value="5"/>
</dbReference>
<dbReference type="InterPro" id="IPR009057">
    <property type="entry name" value="Homeodomain-like_sf"/>
</dbReference>
<dbReference type="EMBL" id="JAROKS010000016">
    <property type="protein sequence ID" value="KAK1794950.1"/>
    <property type="molecule type" value="Genomic_DNA"/>
</dbReference>
<dbReference type="GO" id="GO:0008270">
    <property type="term" value="F:zinc ion binding"/>
    <property type="evidence" value="ECO:0007669"/>
    <property type="project" value="UniProtKB-KW"/>
</dbReference>
<evidence type="ECO:0000256" key="12">
    <source>
        <dbReference type="PROSITE-ProRule" id="PRU00042"/>
    </source>
</evidence>
<name>A0AAD8Z9C8_9TELE</name>
<keyword evidence="3" id="KW-0479">Metal-binding</keyword>
<feature type="region of interest" description="Disordered" evidence="14">
    <location>
        <begin position="1811"/>
        <end position="1835"/>
    </location>
</feature>
<feature type="region of interest" description="Disordered" evidence="14">
    <location>
        <begin position="1757"/>
        <end position="1776"/>
    </location>
</feature>
<dbReference type="FunFam" id="3.30.160.60:FF:000298">
    <property type="entry name" value="zinc finger protein 280D isoform X1"/>
    <property type="match status" value="1"/>
</dbReference>
<dbReference type="Pfam" id="PF05694">
    <property type="entry name" value="SBP56"/>
    <property type="match status" value="1"/>
</dbReference>
<keyword evidence="13" id="KW-0472">Membrane</keyword>
<evidence type="ECO:0000256" key="7">
    <source>
        <dbReference type="ARBA" id="ARBA00023015"/>
    </source>
</evidence>
<dbReference type="GO" id="GO:0016020">
    <property type="term" value="C:membrane"/>
    <property type="evidence" value="ECO:0007669"/>
    <property type="project" value="UniProtKB-SubCell"/>
</dbReference>
<dbReference type="Pfam" id="PF13843">
    <property type="entry name" value="DDE_Tnp_1_7"/>
    <property type="match status" value="1"/>
</dbReference>